<dbReference type="Proteomes" id="UP001500604">
    <property type="component" value="Unassembled WGS sequence"/>
</dbReference>
<proteinExistence type="predicted"/>
<evidence type="ECO:0000313" key="1">
    <source>
        <dbReference type="EMBL" id="GAA4650722.1"/>
    </source>
</evidence>
<protein>
    <recommendedName>
        <fullName evidence="3">DUF3301 domain-containing protein</fullName>
    </recommendedName>
</protein>
<keyword evidence="2" id="KW-1185">Reference proteome</keyword>
<accession>A0ABP8V4J5</accession>
<sequence length="121" mass="14043">MSELIALLLLIAGIWYWQDTAVAREIALRQCRRTCKELGLQLLDQTVERTRSRLIRINGGPRVLQREYRFAFTTTGEQRYTGYLCIARRQVLDIHLDLPDETADGLTSPHQLYLQSDQTVH</sequence>
<dbReference type="Pfam" id="PF11743">
    <property type="entry name" value="DUF3301"/>
    <property type="match status" value="1"/>
</dbReference>
<organism evidence="1 2">
    <name type="scientific">Kistimonas scapharcae</name>
    <dbReference type="NCBI Taxonomy" id="1036133"/>
    <lineage>
        <taxon>Bacteria</taxon>
        <taxon>Pseudomonadati</taxon>
        <taxon>Pseudomonadota</taxon>
        <taxon>Gammaproteobacteria</taxon>
        <taxon>Oceanospirillales</taxon>
        <taxon>Endozoicomonadaceae</taxon>
        <taxon>Kistimonas</taxon>
    </lineage>
</organism>
<evidence type="ECO:0000313" key="2">
    <source>
        <dbReference type="Proteomes" id="UP001500604"/>
    </source>
</evidence>
<name>A0ABP8V4J5_9GAMM</name>
<comment type="caution">
    <text evidence="1">The sequence shown here is derived from an EMBL/GenBank/DDBJ whole genome shotgun (WGS) entry which is preliminary data.</text>
</comment>
<dbReference type="RefSeq" id="WP_345196947.1">
    <property type="nucleotide sequence ID" value="NZ_BAABFL010000416.1"/>
</dbReference>
<gene>
    <name evidence="1" type="ORF">GCM10023116_30050</name>
</gene>
<dbReference type="InterPro" id="IPR021732">
    <property type="entry name" value="DUF3301"/>
</dbReference>
<dbReference type="EMBL" id="BAABFL010000416">
    <property type="protein sequence ID" value="GAA4650722.1"/>
    <property type="molecule type" value="Genomic_DNA"/>
</dbReference>
<evidence type="ECO:0008006" key="3">
    <source>
        <dbReference type="Google" id="ProtNLM"/>
    </source>
</evidence>
<reference evidence="2" key="1">
    <citation type="journal article" date="2019" name="Int. J. Syst. Evol. Microbiol.">
        <title>The Global Catalogue of Microorganisms (GCM) 10K type strain sequencing project: providing services to taxonomists for standard genome sequencing and annotation.</title>
        <authorList>
            <consortium name="The Broad Institute Genomics Platform"/>
            <consortium name="The Broad Institute Genome Sequencing Center for Infectious Disease"/>
            <person name="Wu L."/>
            <person name="Ma J."/>
        </authorList>
    </citation>
    <scope>NUCLEOTIDE SEQUENCE [LARGE SCALE GENOMIC DNA]</scope>
    <source>
        <strain evidence="2">JCM 17805</strain>
    </source>
</reference>